<dbReference type="GO" id="GO:0006508">
    <property type="term" value="P:proteolysis"/>
    <property type="evidence" value="ECO:0007669"/>
    <property type="project" value="UniProtKB-KW"/>
</dbReference>
<dbReference type="Gene3D" id="2.40.30.170">
    <property type="match status" value="1"/>
</dbReference>
<dbReference type="OrthoDB" id="9775513at2"/>
<dbReference type="GO" id="GO:0005886">
    <property type="term" value="C:plasma membrane"/>
    <property type="evidence" value="ECO:0007669"/>
    <property type="project" value="UniProtKB-SubCell"/>
</dbReference>
<evidence type="ECO:0000256" key="10">
    <source>
        <dbReference type="SAM" id="Phobius"/>
    </source>
</evidence>
<dbReference type="InterPro" id="IPR006144">
    <property type="entry name" value="Secretion_HlyD_CS"/>
</dbReference>
<gene>
    <name evidence="13" type="ORF">C8D98_0765</name>
</gene>
<evidence type="ECO:0000313" key="13">
    <source>
        <dbReference type="EMBL" id="TCK62244.1"/>
    </source>
</evidence>
<dbReference type="InterPro" id="IPR058982">
    <property type="entry name" value="Beta-barrel_AprE"/>
</dbReference>
<keyword evidence="8 10" id="KW-0472">Membrane</keyword>
<evidence type="ECO:0000256" key="9">
    <source>
        <dbReference type="SAM" id="Coils"/>
    </source>
</evidence>
<dbReference type="PROSITE" id="PS00543">
    <property type="entry name" value="HLYD_FAMILY"/>
    <property type="match status" value="1"/>
</dbReference>
<evidence type="ECO:0000256" key="7">
    <source>
        <dbReference type="ARBA" id="ARBA00022989"/>
    </source>
</evidence>
<keyword evidence="13" id="KW-0378">Hydrolase</keyword>
<keyword evidence="14" id="KW-1185">Reference proteome</keyword>
<keyword evidence="5" id="KW-0997">Cell inner membrane</keyword>
<evidence type="ECO:0000313" key="14">
    <source>
        <dbReference type="Proteomes" id="UP000294614"/>
    </source>
</evidence>
<feature type="coiled-coil region" evidence="9">
    <location>
        <begin position="255"/>
        <end position="282"/>
    </location>
</feature>
<evidence type="ECO:0000256" key="3">
    <source>
        <dbReference type="ARBA" id="ARBA00022448"/>
    </source>
</evidence>
<dbReference type="InterPro" id="IPR010129">
    <property type="entry name" value="T1SS_HlyD"/>
</dbReference>
<evidence type="ECO:0000259" key="12">
    <source>
        <dbReference type="Pfam" id="PF26002"/>
    </source>
</evidence>
<dbReference type="InterPro" id="IPR058781">
    <property type="entry name" value="HH_AprE-like"/>
</dbReference>
<comment type="similarity">
    <text evidence="2">Belongs to the membrane fusion protein (MFP) (TC 8.A.1) family.</text>
</comment>
<evidence type="ECO:0000256" key="1">
    <source>
        <dbReference type="ARBA" id="ARBA00004377"/>
    </source>
</evidence>
<dbReference type="NCBIfam" id="TIGR01843">
    <property type="entry name" value="type_I_hlyD"/>
    <property type="match status" value="1"/>
</dbReference>
<evidence type="ECO:0000259" key="11">
    <source>
        <dbReference type="Pfam" id="PF25994"/>
    </source>
</evidence>
<dbReference type="Pfam" id="PF25994">
    <property type="entry name" value="HH_AprE"/>
    <property type="match status" value="1"/>
</dbReference>
<dbReference type="Pfam" id="PF26002">
    <property type="entry name" value="Beta-barrel_AprE"/>
    <property type="match status" value="1"/>
</dbReference>
<organism evidence="13 14">
    <name type="scientific">Seleniivibrio woodruffii</name>
    <dbReference type="NCBI Taxonomy" id="1078050"/>
    <lineage>
        <taxon>Bacteria</taxon>
        <taxon>Pseudomonadati</taxon>
        <taxon>Deferribacterota</taxon>
        <taxon>Deferribacteres</taxon>
        <taxon>Deferribacterales</taxon>
        <taxon>Geovibrionaceae</taxon>
        <taxon>Seleniivibrio</taxon>
    </lineage>
</organism>
<reference evidence="13 14" key="1">
    <citation type="submission" date="2019-03" db="EMBL/GenBank/DDBJ databases">
        <title>Genomic Encyclopedia of Type Strains, Phase IV (KMG-IV): sequencing the most valuable type-strain genomes for metagenomic binning, comparative biology and taxonomic classification.</title>
        <authorList>
            <person name="Goeker M."/>
        </authorList>
    </citation>
    <scope>NUCLEOTIDE SEQUENCE [LARGE SCALE GENOMIC DNA]</scope>
    <source>
        <strain evidence="13 14">DSM 24984</strain>
    </source>
</reference>
<dbReference type="GO" id="GO:0008233">
    <property type="term" value="F:peptidase activity"/>
    <property type="evidence" value="ECO:0007669"/>
    <property type="project" value="UniProtKB-KW"/>
</dbReference>
<evidence type="ECO:0000256" key="2">
    <source>
        <dbReference type="ARBA" id="ARBA00009477"/>
    </source>
</evidence>
<feature type="transmembrane region" description="Helical" evidence="10">
    <location>
        <begin position="16"/>
        <end position="36"/>
    </location>
</feature>
<dbReference type="PANTHER" id="PTHR30386:SF17">
    <property type="entry name" value="ALKALINE PROTEASE SECRETION PROTEIN APRE"/>
    <property type="match status" value="1"/>
</dbReference>
<evidence type="ECO:0000256" key="8">
    <source>
        <dbReference type="ARBA" id="ARBA00023136"/>
    </source>
</evidence>
<dbReference type="RefSeq" id="WP_132872154.1">
    <property type="nucleotide sequence ID" value="NZ_JAJUHT010000010.1"/>
</dbReference>
<accession>A0A4R1KCM1</accession>
<comment type="subcellular location">
    <subcellularLocation>
        <location evidence="1">Cell inner membrane</location>
        <topology evidence="1">Single-pass membrane protein</topology>
    </subcellularLocation>
</comment>
<evidence type="ECO:0000256" key="6">
    <source>
        <dbReference type="ARBA" id="ARBA00022692"/>
    </source>
</evidence>
<dbReference type="AlphaFoldDB" id="A0A4R1KCM1"/>
<dbReference type="GO" id="GO:0009306">
    <property type="term" value="P:protein secretion"/>
    <property type="evidence" value="ECO:0007669"/>
    <property type="project" value="InterPro"/>
</dbReference>
<dbReference type="InterPro" id="IPR050739">
    <property type="entry name" value="MFP"/>
</dbReference>
<feature type="domain" description="AprE-like long alpha-helical hairpin" evidence="11">
    <location>
        <begin position="94"/>
        <end position="280"/>
    </location>
</feature>
<proteinExistence type="inferred from homology"/>
<sequence>MMKYSDGEIKRDSKKYVIIGLSVMILGLGLFGVWAFTAPLSQGVVAPGSLAFVDKRKTVQHVYGGTVKEIFIKEGSRVKAGQVLMKLDDSSGFARLTGVRSEYFTNLALESRLMAERLGRASVQYPKMLTDNMGDPEVADIIRTQNDLFRKRRDSLVNEKRILMNQKQGVTEYISRMEQLAQSRNKQVALLEKEIESVRSIADEGYYPRNKMIELQQNLQGIEATRSEELATIERTRRSVGELDLKVLQVDSEFSKDVEATLTEVQKRIAGLKEEYNAAQITYNSMIIKAPDDGIVLGLAVHNAGSVVTPGQKILDIAPMHEALIVQAEVMPHDIDSVRLGLRSEVRISALDMHKTPSLFGEVIMVSPDVFVDQSSGRSYYMAQIRIPENELKAKLGSTQRLQAGMPAEVIIETGKRTFMEYLMKPFFNRFAMSMKEQ</sequence>
<comment type="caution">
    <text evidence="13">The sequence shown here is derived from an EMBL/GenBank/DDBJ whole genome shotgun (WGS) entry which is preliminary data.</text>
</comment>
<dbReference type="PANTHER" id="PTHR30386">
    <property type="entry name" value="MEMBRANE FUSION SUBUNIT OF EMRAB-TOLC MULTIDRUG EFFLUX PUMP"/>
    <property type="match status" value="1"/>
</dbReference>
<keyword evidence="3" id="KW-0813">Transport</keyword>
<keyword evidence="7 10" id="KW-1133">Transmembrane helix</keyword>
<keyword evidence="4" id="KW-1003">Cell membrane</keyword>
<keyword evidence="13" id="KW-0645">Protease</keyword>
<keyword evidence="6 10" id="KW-0812">Transmembrane</keyword>
<feature type="domain" description="AprE-like beta-barrel" evidence="12">
    <location>
        <begin position="324"/>
        <end position="415"/>
    </location>
</feature>
<evidence type="ECO:0000256" key="4">
    <source>
        <dbReference type="ARBA" id="ARBA00022475"/>
    </source>
</evidence>
<name>A0A4R1KCM1_9BACT</name>
<dbReference type="PRINTS" id="PR01490">
    <property type="entry name" value="RTXTOXIND"/>
</dbReference>
<protein>
    <submittedName>
        <fullName evidence="13">HlyD family secretion protein/protease secretion system membrane fusion protein/epimerase transport system membrane fusion protein</fullName>
    </submittedName>
</protein>
<dbReference type="Proteomes" id="UP000294614">
    <property type="component" value="Unassembled WGS sequence"/>
</dbReference>
<keyword evidence="9" id="KW-0175">Coiled coil</keyword>
<dbReference type="Gene3D" id="2.40.50.100">
    <property type="match status" value="1"/>
</dbReference>
<dbReference type="EMBL" id="SMGG01000003">
    <property type="protein sequence ID" value="TCK62244.1"/>
    <property type="molecule type" value="Genomic_DNA"/>
</dbReference>
<evidence type="ECO:0000256" key="5">
    <source>
        <dbReference type="ARBA" id="ARBA00022519"/>
    </source>
</evidence>